<organism evidence="2 3">
    <name type="scientific">Methyloversatilis universalis (strain ATCC BAA-1314 / DSM 25237 / JCM 13912 / CCUG 52030 / FAM5)</name>
    <dbReference type="NCBI Taxonomy" id="1000565"/>
    <lineage>
        <taxon>Bacteria</taxon>
        <taxon>Pseudomonadati</taxon>
        <taxon>Pseudomonadota</taxon>
        <taxon>Betaproteobacteria</taxon>
        <taxon>Nitrosomonadales</taxon>
        <taxon>Sterolibacteriaceae</taxon>
        <taxon>Methyloversatilis</taxon>
    </lineage>
</organism>
<reference evidence="2 3" key="1">
    <citation type="journal article" date="2011" name="J. Bacteriol.">
        <title>Genome sequence of Methyloversatilis universalis FAM5T, a methylotrophic representative of the order Rhodocyclales.</title>
        <authorList>
            <person name="Kittichotirat W."/>
            <person name="Good N.M."/>
            <person name="Hall R."/>
            <person name="Bringel F."/>
            <person name="Lajus A."/>
            <person name="Medigue C."/>
            <person name="Smalley N.E."/>
            <person name="Beck D."/>
            <person name="Bumgarner R."/>
            <person name="Vuilleumier S."/>
            <person name="Kalyuzhnaya M.G."/>
        </authorList>
    </citation>
    <scope>NUCLEOTIDE SEQUENCE [LARGE SCALE GENOMIC DNA]</scope>
    <source>
        <strain evidence="3">ATCC BAA-1314 / JCM 13912 / FAM5</strain>
    </source>
</reference>
<evidence type="ECO:0000313" key="3">
    <source>
        <dbReference type="Proteomes" id="UP000005019"/>
    </source>
</evidence>
<dbReference type="Proteomes" id="UP000005019">
    <property type="component" value="Unassembled WGS sequence"/>
</dbReference>
<sequence>MPRIDDASIARLFTDARSIHRFDGRAVDDATLHALYDLLKLGPTGFNAQPGRYLFIRSAEAKAQLADGMSSANRDKTLAAPLNVVVAYDTRFHEHLPTQFPAYDAKAFFDQSPDWIEPTARTNATLQAAYLIFAARALGLDVGPMSGFKADRVDAAFFPDGRYRSLLLANIGYGVRDGLPPRGPRLAFDDAVSVL</sequence>
<evidence type="ECO:0000259" key="1">
    <source>
        <dbReference type="Pfam" id="PF00881"/>
    </source>
</evidence>
<dbReference type="NCBIfam" id="NF003768">
    <property type="entry name" value="PRK05365.1"/>
    <property type="match status" value="1"/>
</dbReference>
<dbReference type="EMBL" id="AFHG01000031">
    <property type="protein sequence ID" value="EGK72712.1"/>
    <property type="molecule type" value="Genomic_DNA"/>
</dbReference>
<accession>F5R9N0</accession>
<name>F5R9N0_METUF</name>
<feature type="domain" description="Nitroreductase" evidence="1">
    <location>
        <begin position="17"/>
        <end position="173"/>
    </location>
</feature>
<dbReference type="Gene3D" id="3.40.109.10">
    <property type="entry name" value="NADH Oxidase"/>
    <property type="match status" value="1"/>
</dbReference>
<dbReference type="InterPro" id="IPR029479">
    <property type="entry name" value="Nitroreductase"/>
</dbReference>
<dbReference type="Pfam" id="PF00881">
    <property type="entry name" value="Nitroreductase"/>
    <property type="match status" value="1"/>
</dbReference>
<dbReference type="SUPFAM" id="SSF55469">
    <property type="entry name" value="FMN-dependent nitroreductase-like"/>
    <property type="match status" value="1"/>
</dbReference>
<dbReference type="PANTHER" id="PTHR43543:SF1">
    <property type="entry name" value="MALONIC SEMIALDEHYDE REDUCTASE RUTE-RELATED"/>
    <property type="match status" value="1"/>
</dbReference>
<dbReference type="AlphaFoldDB" id="F5R9N0"/>
<dbReference type="PANTHER" id="PTHR43543">
    <property type="entry name" value="MALONIC SEMIALDEHYDE REDUCTASE RUTE-RELATED"/>
    <property type="match status" value="1"/>
</dbReference>
<dbReference type="RefSeq" id="WP_008059342.1">
    <property type="nucleotide sequence ID" value="NZ_AFHG01000031.1"/>
</dbReference>
<dbReference type="OrthoDB" id="9784375at2"/>
<dbReference type="STRING" id="1000565.METUNv1_00951"/>
<proteinExistence type="predicted"/>
<dbReference type="GO" id="GO:0016491">
    <property type="term" value="F:oxidoreductase activity"/>
    <property type="evidence" value="ECO:0007669"/>
    <property type="project" value="InterPro"/>
</dbReference>
<comment type="caution">
    <text evidence="2">The sequence shown here is derived from an EMBL/GenBank/DDBJ whole genome shotgun (WGS) entry which is preliminary data.</text>
</comment>
<evidence type="ECO:0000313" key="2">
    <source>
        <dbReference type="EMBL" id="EGK72712.1"/>
    </source>
</evidence>
<dbReference type="InterPro" id="IPR000415">
    <property type="entry name" value="Nitroreductase-like"/>
</dbReference>
<keyword evidence="3" id="KW-1185">Reference proteome</keyword>
<protein>
    <submittedName>
        <fullName evidence="2">NADH dehydrogenase/NAD(P)H nitroreductase</fullName>
    </submittedName>
</protein>
<gene>
    <name evidence="2" type="ORF">METUNv1_00951</name>
</gene>
<dbReference type="eggNOG" id="COG0778">
    <property type="taxonomic scope" value="Bacteria"/>
</dbReference>
<dbReference type="InterPro" id="IPR050461">
    <property type="entry name" value="Nitroreductase_HadB/RutE"/>
</dbReference>